<feature type="domain" description="NHR" evidence="2">
    <location>
        <begin position="18"/>
        <end position="174"/>
    </location>
</feature>
<dbReference type="PROSITE" id="PS51065">
    <property type="entry name" value="NHR"/>
    <property type="match status" value="1"/>
</dbReference>
<proteinExistence type="predicted"/>
<dbReference type="InterPro" id="IPR043136">
    <property type="entry name" value="B30.2/SPRY_sf"/>
</dbReference>
<dbReference type="AlphaFoldDB" id="A0A448WC60"/>
<evidence type="ECO:0000256" key="1">
    <source>
        <dbReference type="SAM" id="MobiDB-lite"/>
    </source>
</evidence>
<feature type="non-terminal residue" evidence="3">
    <location>
        <position position="413"/>
    </location>
</feature>
<dbReference type="PANTHER" id="PTHR12429:SF8">
    <property type="entry name" value="NEURALIZED-LIKE PROTEIN 2"/>
    <property type="match status" value="1"/>
</dbReference>
<dbReference type="InterPro" id="IPR006573">
    <property type="entry name" value="NHR_dom"/>
</dbReference>
<evidence type="ECO:0000313" key="3">
    <source>
        <dbReference type="EMBL" id="VEL08178.1"/>
    </source>
</evidence>
<dbReference type="Proteomes" id="UP000784294">
    <property type="component" value="Unassembled WGS sequence"/>
</dbReference>
<keyword evidence="4" id="KW-1185">Reference proteome</keyword>
<name>A0A448WC60_9PLAT</name>
<gene>
    <name evidence="3" type="ORF">PXEA_LOCUS1618</name>
</gene>
<reference evidence="3" key="1">
    <citation type="submission" date="2018-11" db="EMBL/GenBank/DDBJ databases">
        <authorList>
            <consortium name="Pathogen Informatics"/>
        </authorList>
    </citation>
    <scope>NUCLEOTIDE SEQUENCE</scope>
</reference>
<accession>A0A448WC60</accession>
<dbReference type="SMART" id="SM00588">
    <property type="entry name" value="NEUZ"/>
    <property type="match status" value="1"/>
</dbReference>
<dbReference type="PANTHER" id="PTHR12429">
    <property type="entry name" value="NEURALIZED"/>
    <property type="match status" value="1"/>
</dbReference>
<dbReference type="EMBL" id="CAAALY010003313">
    <property type="protein sequence ID" value="VEL08178.1"/>
    <property type="molecule type" value="Genomic_DNA"/>
</dbReference>
<organism evidence="3 4">
    <name type="scientific">Protopolystoma xenopodis</name>
    <dbReference type="NCBI Taxonomy" id="117903"/>
    <lineage>
        <taxon>Eukaryota</taxon>
        <taxon>Metazoa</taxon>
        <taxon>Spiralia</taxon>
        <taxon>Lophotrochozoa</taxon>
        <taxon>Platyhelminthes</taxon>
        <taxon>Monogenea</taxon>
        <taxon>Polyopisthocotylea</taxon>
        <taxon>Polystomatidea</taxon>
        <taxon>Polystomatidae</taxon>
        <taxon>Protopolystoma</taxon>
    </lineage>
</organism>
<dbReference type="Pfam" id="PF07177">
    <property type="entry name" value="Neuralized"/>
    <property type="match status" value="1"/>
</dbReference>
<dbReference type="InterPro" id="IPR037962">
    <property type="entry name" value="Neuralized"/>
</dbReference>
<evidence type="ECO:0000259" key="2">
    <source>
        <dbReference type="PROSITE" id="PS51065"/>
    </source>
</evidence>
<feature type="compositionally biased region" description="Basic and acidic residues" evidence="1">
    <location>
        <begin position="399"/>
        <end position="413"/>
    </location>
</feature>
<feature type="region of interest" description="Disordered" evidence="1">
    <location>
        <begin position="388"/>
        <end position="413"/>
    </location>
</feature>
<protein>
    <recommendedName>
        <fullName evidence="2">NHR domain-containing protein</fullName>
    </recommendedName>
</protein>
<dbReference type="Gene3D" id="2.60.120.920">
    <property type="match status" value="1"/>
</dbReference>
<comment type="caution">
    <text evidence="3">The sequence shown here is derived from an EMBL/GenBank/DDBJ whole genome shotgun (WGS) entry which is preliminary data.</text>
</comment>
<evidence type="ECO:0000313" key="4">
    <source>
        <dbReference type="Proteomes" id="UP000784294"/>
    </source>
</evidence>
<dbReference type="OrthoDB" id="10059069at2759"/>
<sequence length="413" mass="45374">MTLLDIRDYYTFDRPGSNIIFDSERKGRYVHLSCNCTKAHRRTGFCNGLVISKEIVPPGCIVAVEILETQLGWSGDLRIGFTLLPDALLLPLPSFAVSGLLERGQSWIVPVGHAGSVIACQYRRHLRFRQRDNQLFRVIALTLPLPSPSPLSLLNAHALSVLNINQLNADGCTGTTASSIWCPPPWRGPTPSELSTLPNGLMLGGSHTGLFWAPTLCHQNNRIIRLSNHDNGNSQNDSCTHLFFSSHNSPPTAEADVCYESALAQPCASPLSPQLMIVPRLTGTVPVERLVDSASMPLRPCPCCLHTRFGRVSFSQLMPSADLDAAVKLFSLKKHSQLPLPSPPALACLRPLGTEEGSVVAVYYDLTPVSPDQELTNELNATNEFQIHQQQQQRMDVTPNERRSSASSRKRES</sequence>